<evidence type="ECO:0000259" key="1">
    <source>
        <dbReference type="Pfam" id="PF12680"/>
    </source>
</evidence>
<sequence>MTPKQVVESYSEALGTGDIPKAFSFFSADSKWHQPGNHKFSGTNNHPGETGEMLTGMMTETKGTFVIKPTGALMANGSLVAMPVHFTGENNGRTIDMTGIDLFEVINEKITQVWLFSDDQIKEDEFWGK</sequence>
<gene>
    <name evidence="2" type="ORF">AABD74_15110</name>
</gene>
<dbReference type="SUPFAM" id="SSF54427">
    <property type="entry name" value="NTF2-like"/>
    <property type="match status" value="1"/>
</dbReference>
<organism evidence="2 3">
    <name type="scientific">Flavobacterium soyae</name>
    <dbReference type="NCBI Taxonomy" id="2903098"/>
    <lineage>
        <taxon>Bacteria</taxon>
        <taxon>Pseudomonadati</taxon>
        <taxon>Bacteroidota</taxon>
        <taxon>Flavobacteriia</taxon>
        <taxon>Flavobacteriales</taxon>
        <taxon>Flavobacteriaceae</taxon>
        <taxon>Flavobacterium</taxon>
    </lineage>
</organism>
<dbReference type="Gene3D" id="3.10.450.50">
    <property type="match status" value="1"/>
</dbReference>
<evidence type="ECO:0000313" key="3">
    <source>
        <dbReference type="Proteomes" id="UP001623852"/>
    </source>
</evidence>
<dbReference type="Proteomes" id="UP001623852">
    <property type="component" value="Chromosome"/>
</dbReference>
<evidence type="ECO:0000313" key="2">
    <source>
        <dbReference type="EMBL" id="WYZ18492.1"/>
    </source>
</evidence>
<accession>A0ABZ2UAS9</accession>
<feature type="domain" description="SnoaL-like" evidence="1">
    <location>
        <begin position="7"/>
        <end position="112"/>
    </location>
</feature>
<reference evidence="2 3" key="1">
    <citation type="submission" date="2024-03" db="EMBL/GenBank/DDBJ databases">
        <title>Flavobacterium soyae.</title>
        <authorList>
            <person name="Zheng W."/>
        </authorList>
    </citation>
    <scope>NUCLEOTIDE SEQUENCE [LARGE SCALE GENOMIC DNA]</scope>
    <source>
        <strain evidence="2 3">55</strain>
    </source>
</reference>
<protein>
    <submittedName>
        <fullName evidence="2">Nuclear transport factor 2 family protein</fullName>
    </submittedName>
</protein>
<dbReference type="InterPro" id="IPR037401">
    <property type="entry name" value="SnoaL-like"/>
</dbReference>
<proteinExistence type="predicted"/>
<dbReference type="RefSeq" id="WP_406843401.1">
    <property type="nucleotide sequence ID" value="NZ_CP150845.1"/>
</dbReference>
<dbReference type="Pfam" id="PF12680">
    <property type="entry name" value="SnoaL_2"/>
    <property type="match status" value="1"/>
</dbReference>
<dbReference type="InterPro" id="IPR032710">
    <property type="entry name" value="NTF2-like_dom_sf"/>
</dbReference>
<name>A0ABZ2UAS9_9FLAO</name>
<dbReference type="EMBL" id="CP150845">
    <property type="protein sequence ID" value="WYZ18492.1"/>
    <property type="molecule type" value="Genomic_DNA"/>
</dbReference>
<keyword evidence="3" id="KW-1185">Reference proteome</keyword>